<sequence>MFRFEDPSYLWLLLIVPLLTVIRLAIWRQRRSKLRLFGDPLLLKEMMTGVSAYRPTVKFWLLQAALALLILMLARPQMGSKISHEKRNGIETIIALDISNSMLCQDVAPTRLDKSKLLVENLVDKFTNDKIGLIVFAGDAFVQLPITSDYVSAKMFLQNIDPSLIATQGTDIAHAINLSINSFTQQENVGKAIIIITDGEDHEGGAVEAAKAAKKKGINVFILGVGTTAGAPIPDGNGGYMKDVSGQTVMTALNEQMCREIAQAGSGTYIHVDNTNDAQEKLNNELTKLQKGETESVIYSEYDEQFQAFGILVVLLLIAEVCLLERKNPLFKNVKLFKRK</sequence>
<dbReference type="PROSITE" id="PS50234">
    <property type="entry name" value="VWFA"/>
    <property type="match status" value="1"/>
</dbReference>
<keyword evidence="8" id="KW-1185">Reference proteome</keyword>
<feature type="transmembrane region" description="Helical" evidence="5">
    <location>
        <begin position="306"/>
        <end position="324"/>
    </location>
</feature>
<dbReference type="SUPFAM" id="SSF53300">
    <property type="entry name" value="vWA-like"/>
    <property type="match status" value="1"/>
</dbReference>
<dbReference type="OrthoDB" id="6206554at2"/>
<evidence type="ECO:0000256" key="2">
    <source>
        <dbReference type="ARBA" id="ARBA00022692"/>
    </source>
</evidence>
<keyword evidence="3 5" id="KW-1133">Transmembrane helix</keyword>
<feature type="transmembrane region" description="Helical" evidence="5">
    <location>
        <begin position="6"/>
        <end position="26"/>
    </location>
</feature>
<dbReference type="InterPro" id="IPR024163">
    <property type="entry name" value="Aerotolerance_reg_N"/>
</dbReference>
<dbReference type="RefSeq" id="WP_060544357.1">
    <property type="nucleotide sequence ID" value="NZ_CP013195.1"/>
</dbReference>
<dbReference type="PANTHER" id="PTHR22550:SF5">
    <property type="entry name" value="LEUCINE ZIPPER PROTEIN 4"/>
    <property type="match status" value="1"/>
</dbReference>
<evidence type="ECO:0000313" key="7">
    <source>
        <dbReference type="EMBL" id="ALO49006.1"/>
    </source>
</evidence>
<dbReference type="EMBL" id="CP013195">
    <property type="protein sequence ID" value="ALO49006.1"/>
    <property type="molecule type" value="Genomic_DNA"/>
</dbReference>
<dbReference type="InterPro" id="IPR002035">
    <property type="entry name" value="VWF_A"/>
</dbReference>
<organism evidence="7 8">
    <name type="scientific">Hoylesella enoeca</name>
    <dbReference type="NCBI Taxonomy" id="76123"/>
    <lineage>
        <taxon>Bacteria</taxon>
        <taxon>Pseudomonadati</taxon>
        <taxon>Bacteroidota</taxon>
        <taxon>Bacteroidia</taxon>
        <taxon>Bacteroidales</taxon>
        <taxon>Prevotellaceae</taxon>
        <taxon>Hoylesella</taxon>
    </lineage>
</organism>
<evidence type="ECO:0000256" key="4">
    <source>
        <dbReference type="ARBA" id="ARBA00023136"/>
    </source>
</evidence>
<dbReference type="Gene3D" id="3.40.50.410">
    <property type="entry name" value="von Willebrand factor, type A domain"/>
    <property type="match status" value="1"/>
</dbReference>
<dbReference type="KEGG" id="peo:AS203_07870"/>
<dbReference type="eggNOG" id="COG2304">
    <property type="taxonomic scope" value="Bacteria"/>
</dbReference>
<name>A0A0S2KLL9_9BACT</name>
<evidence type="ECO:0000256" key="1">
    <source>
        <dbReference type="ARBA" id="ARBA00022475"/>
    </source>
</evidence>
<dbReference type="InterPro" id="IPR050768">
    <property type="entry name" value="UPF0353/GerABKA_families"/>
</dbReference>
<dbReference type="Proteomes" id="UP000056252">
    <property type="component" value="Chromosome"/>
</dbReference>
<keyword evidence="4 5" id="KW-0472">Membrane</keyword>
<gene>
    <name evidence="7" type="ORF">AS203_07870</name>
</gene>
<keyword evidence="2 5" id="KW-0812">Transmembrane</keyword>
<keyword evidence="1" id="KW-1003">Cell membrane</keyword>
<dbReference type="AlphaFoldDB" id="A0A0S2KLL9"/>
<dbReference type="SMART" id="SM00327">
    <property type="entry name" value="VWA"/>
    <property type="match status" value="1"/>
</dbReference>
<evidence type="ECO:0000256" key="5">
    <source>
        <dbReference type="SAM" id="Phobius"/>
    </source>
</evidence>
<reference evidence="8" key="1">
    <citation type="submission" date="2015-11" db="EMBL/GenBank/DDBJ databases">
        <authorList>
            <person name="Holder M.E."/>
            <person name="Ajami N.J."/>
            <person name="Petrosino J.F."/>
        </authorList>
    </citation>
    <scope>NUCLEOTIDE SEQUENCE [LARGE SCALE GENOMIC DNA]</scope>
    <source>
        <strain evidence="8">F0113</strain>
    </source>
</reference>
<feature type="domain" description="VWFA" evidence="6">
    <location>
        <begin position="91"/>
        <end position="289"/>
    </location>
</feature>
<evidence type="ECO:0000259" key="6">
    <source>
        <dbReference type="PROSITE" id="PS50234"/>
    </source>
</evidence>
<dbReference type="STRING" id="76123.AS203_07870"/>
<dbReference type="InterPro" id="IPR036465">
    <property type="entry name" value="vWFA_dom_sf"/>
</dbReference>
<accession>A0A0S2KLL9</accession>
<proteinExistence type="predicted"/>
<dbReference type="PANTHER" id="PTHR22550">
    <property type="entry name" value="SPORE GERMINATION PROTEIN"/>
    <property type="match status" value="1"/>
</dbReference>
<dbReference type="Pfam" id="PF07584">
    <property type="entry name" value="BatA"/>
    <property type="match status" value="1"/>
</dbReference>
<evidence type="ECO:0000313" key="8">
    <source>
        <dbReference type="Proteomes" id="UP000056252"/>
    </source>
</evidence>
<dbReference type="Pfam" id="PF13519">
    <property type="entry name" value="VWA_2"/>
    <property type="match status" value="1"/>
</dbReference>
<evidence type="ECO:0000256" key="3">
    <source>
        <dbReference type="ARBA" id="ARBA00022989"/>
    </source>
</evidence>
<protein>
    <recommendedName>
        <fullName evidence="6">VWFA domain-containing protein</fullName>
    </recommendedName>
</protein>